<proteinExistence type="predicted"/>
<accession>A0A0A3XE49</accession>
<dbReference type="Pfam" id="PF20578">
    <property type="entry name" value="aBig_2"/>
    <property type="match status" value="1"/>
</dbReference>
<evidence type="ECO:0000313" key="3">
    <source>
        <dbReference type="Proteomes" id="UP000030377"/>
    </source>
</evidence>
<dbReference type="InterPro" id="IPR046780">
    <property type="entry name" value="aBig_2"/>
</dbReference>
<feature type="non-terminal residue" evidence="2">
    <location>
        <position position="1"/>
    </location>
</feature>
<dbReference type="Proteomes" id="UP000030377">
    <property type="component" value="Unassembled WGS sequence"/>
</dbReference>
<name>A0A0A3XE49_BRAJP</name>
<protein>
    <recommendedName>
        <fullName evidence="1">Atrophied bacterial Ig domain-containing protein</fullName>
    </recommendedName>
</protein>
<dbReference type="AlphaFoldDB" id="A0A0A3XE49"/>
<gene>
    <name evidence="2" type="ORF">MA20_48670</name>
</gene>
<feature type="domain" description="Atrophied bacterial Ig" evidence="1">
    <location>
        <begin position="105"/>
        <end position="191"/>
    </location>
</feature>
<dbReference type="RefSeq" id="WP_041961167.1">
    <property type="nucleotide sequence ID" value="NZ_JRPN01000229.1"/>
</dbReference>
<feature type="non-terminal residue" evidence="2">
    <location>
        <position position="377"/>
    </location>
</feature>
<reference evidence="2 3" key="1">
    <citation type="submission" date="2014-09" db="EMBL/GenBank/DDBJ databases">
        <title>Draft genome of Bradyrhizobium japonicum Is-34.</title>
        <authorList>
            <person name="Tsurumaru H."/>
            <person name="Yamakawa T."/>
            <person name="Hashimoto S."/>
            <person name="Okizaki K."/>
            <person name="Kanesaki Y."/>
            <person name="Yoshikawa H."/>
            <person name="Yajima S."/>
        </authorList>
    </citation>
    <scope>NUCLEOTIDE SEQUENCE [LARGE SCALE GENOMIC DNA]</scope>
    <source>
        <strain evidence="2 3">Is-34</strain>
    </source>
</reference>
<evidence type="ECO:0000259" key="1">
    <source>
        <dbReference type="Pfam" id="PF20578"/>
    </source>
</evidence>
<evidence type="ECO:0000313" key="2">
    <source>
        <dbReference type="EMBL" id="KGT72707.1"/>
    </source>
</evidence>
<comment type="caution">
    <text evidence="2">The sequence shown here is derived from an EMBL/GenBank/DDBJ whole genome shotgun (WGS) entry which is preliminary data.</text>
</comment>
<organism evidence="2 3">
    <name type="scientific">Bradyrhizobium japonicum</name>
    <dbReference type="NCBI Taxonomy" id="375"/>
    <lineage>
        <taxon>Bacteria</taxon>
        <taxon>Pseudomonadati</taxon>
        <taxon>Pseudomonadota</taxon>
        <taxon>Alphaproteobacteria</taxon>
        <taxon>Hyphomicrobiales</taxon>
        <taxon>Nitrobacteraceae</taxon>
        <taxon>Bradyrhizobium</taxon>
    </lineage>
</organism>
<sequence length="377" mass="38935">TAEGAGTTEIIAKLENVSARFEVTVKERHTVDKEQAIREAIQAISSLPGLDRLSLTDKPAVTSAREKVNQALAIGAMESDITNLSTLAAAEEKIVQLENEAADLAADKAALAIGYAPGNSAEAVTTDVSLPTSGEKGSAISWQTSDAAVVEADGNVHRPANGAGDKQVTLTATLTKGSAADTASFLLTVKELPATASLTVDKEVIREAEANDGSIADQQTLVLANGTFAQDLTKADLAVKNLPEGLDFDITGMEPTRLTISFTGKALNHFNANDTQHISVTVAGGKVSGATGSVASPEFSIDFHDPAFISIAEARPQTGKTITVKGIVTADNSAIGGGKLSTYIQDGEAGINLFSANLAGFPDLKEGDEVFVTGKIT</sequence>
<dbReference type="EMBL" id="JRPN01000229">
    <property type="protein sequence ID" value="KGT72707.1"/>
    <property type="molecule type" value="Genomic_DNA"/>
</dbReference>